<protein>
    <submittedName>
        <fullName evidence="1">Uncharacterized protein</fullName>
    </submittedName>
</protein>
<keyword evidence="2" id="KW-1185">Reference proteome</keyword>
<organism evidence="1 2">
    <name type="scientific">Naganishia adeliensis</name>
    <dbReference type="NCBI Taxonomy" id="92952"/>
    <lineage>
        <taxon>Eukaryota</taxon>
        <taxon>Fungi</taxon>
        <taxon>Dikarya</taxon>
        <taxon>Basidiomycota</taxon>
        <taxon>Agaricomycotina</taxon>
        <taxon>Tremellomycetes</taxon>
        <taxon>Filobasidiales</taxon>
        <taxon>Filobasidiaceae</taxon>
        <taxon>Naganishia</taxon>
    </lineage>
</organism>
<dbReference type="EMBL" id="JASBWS010000171">
    <property type="protein sequence ID" value="KAJ9092521.1"/>
    <property type="molecule type" value="Genomic_DNA"/>
</dbReference>
<sequence>MYYMDTTPYSGLFMLAAVMEIPTFHLKISTLYPSTRNDTLFLTTFFLTRLLFHAYMITSFVLPPPTKPIFSHLGIGAGKTLMHSPVPAC</sequence>
<evidence type="ECO:0000313" key="1">
    <source>
        <dbReference type="EMBL" id="KAJ9092521.1"/>
    </source>
</evidence>
<reference evidence="1" key="1">
    <citation type="submission" date="2023-04" db="EMBL/GenBank/DDBJ databases">
        <title>Draft Genome sequencing of Naganishia species isolated from polar environments using Oxford Nanopore Technology.</title>
        <authorList>
            <person name="Leo P."/>
            <person name="Venkateswaran K."/>
        </authorList>
    </citation>
    <scope>NUCLEOTIDE SEQUENCE</scope>
    <source>
        <strain evidence="1">MNA-CCFEE 5262</strain>
    </source>
</reference>
<dbReference type="Proteomes" id="UP001230649">
    <property type="component" value="Unassembled WGS sequence"/>
</dbReference>
<gene>
    <name evidence="1" type="ORF">QFC20_007334</name>
</gene>
<evidence type="ECO:0000313" key="2">
    <source>
        <dbReference type="Proteomes" id="UP001230649"/>
    </source>
</evidence>
<proteinExistence type="predicted"/>
<name>A0ACC2V0Z8_9TREE</name>
<accession>A0ACC2V0Z8</accession>
<comment type="caution">
    <text evidence="1">The sequence shown here is derived from an EMBL/GenBank/DDBJ whole genome shotgun (WGS) entry which is preliminary data.</text>
</comment>